<dbReference type="Pfam" id="PF24357">
    <property type="entry name" value="TMD0_ABC"/>
    <property type="match status" value="1"/>
</dbReference>
<feature type="domain" description="ABC transmembrane type-1" evidence="13">
    <location>
        <begin position="889"/>
        <end position="1165"/>
    </location>
</feature>
<dbReference type="GO" id="GO:0140359">
    <property type="term" value="F:ABC-type transporter activity"/>
    <property type="evidence" value="ECO:0007669"/>
    <property type="project" value="InterPro"/>
</dbReference>
<gene>
    <name evidence="14" type="ORF">EJ05DRAFT_434487</name>
</gene>
<sequence>MSCQDSSFGPTITGCRSGFDFTLYFQYVILSALPSLVFIFAALARIFQLWQRKPVLGGRRLQTLKLITNLLFFAARPAILGTGLTYSGSLRWSFSLSVGLSIFCALLFIVLSFLEHEKSIRPSTILVTYMAFTILCDAVCIRTYWLMQVPVGLFSSLVTSTALKLVIMSLESIEKRKYIPVGMRPQNPEMTSGIAAIITFFWLNPLLWIGAQRDLRSCDLYNLDSELGTDDAAAKFARVWKDTAQRHIKARSIRSLLWMLKWKILGTIPPRITLLILTVCSPLALKNLLNYLQEHERYSSALGYGFILAFALIYLGIAVSTGLYWYNHFRVITIVRACLVSAISSKAGTIDNASAKDPQATLTLMSSDVERVVEGLRTAHELWANVLQVAVATYLLSREVGVACVIPVLVAIMASTVSTWVSNLANGRQIDWMALLQSRIGVSSNTLLAIKSVKMRGLESTLRGIIVRLRRAELHEANRFRFMGVFTVFFGYAPELLSPVLTFLVVLVRTGSLDATTAFTTLSLIQILAQPLNLSLQNLPFFASTFGCLERIDEYLESTDWIDPRARSENEKHSVPIRDHSTQEKLPRESFDHSSYVSSKAIAFEGASFAYDGQPETLRDIVASVAFGDLVCIIGPVACGKTTFCKAILGEIAPKLGSCYISSPHGKRSVSYCSQEPFIRNRTVKENVIMYSDFDASWYETVSQACGLTRESSGLSEGDMTIAGSDGARLSGGQKQRIAVARALYARNSIMICDDVLSGLDGTSAWNLFQGVFGADGLAKKLGITVVFATHTVRFLPYADHVIVLRPGGTISESGTYDSLRSSSAYVQALATYDTTEVELAKSVDPLTPSSDGKLHEGGDSQQTSSTRLQGEWSTYAYYFNTMKSYTLIILIIFAILVAGFYVVPSYWLKVWTSGSIGSVGEYSYWGVYTCFLCTALFSLPIFEYVSLIQAATQAGVALHDRILQSALNSSWSHFSRIDVGSITNRFSQDLQLIDGELPLGLQNLILSILLALGQAILIAVAAPYVAISFPFIIVILAVVQRFYLRTSRQLRIMDLEAKSPLYTHFTEVIKGCSTIRAFGWTLESNKELLELLESSQKPFYLLNMAQRWLTFVLDVIVAIITALIVAIAVTLRSSSGSVGVALTQVMSTSLILRTIILTWTRVEQSLGAVSRIQDFAKNTPSEHLESENHEPSQRWPKSGEIVFQNLSAIYTSRPHQPAIKQIRGTISDGLKVGICGGSGSGKSSLLLAILHILEFQTGSIEIDGVDIRSVPRGRLRRALNTISQEPLLLTGTIRLNLDPEGQCPDSQLLAALAKVDLLAFVEREGGLDAAMKPESYSSGQRQLFSLASAILRRSKIVLIDEATSNTDAQTDQLMRSVIATEFADCTVVTVAHRLDAIADCDQVIVMGHGCVLEWDSPASLLARDSEFRKLWMKQARAPTRSGTGLNSIE</sequence>
<dbReference type="InterPro" id="IPR050173">
    <property type="entry name" value="ABC_transporter_C-like"/>
</dbReference>
<evidence type="ECO:0000256" key="10">
    <source>
        <dbReference type="SAM" id="MobiDB-lite"/>
    </source>
</evidence>
<keyword evidence="2" id="KW-0813">Transport</keyword>
<feature type="transmembrane region" description="Helical" evidence="11">
    <location>
        <begin position="1005"/>
        <end position="1022"/>
    </location>
</feature>
<dbReference type="Gene3D" id="1.20.1560.10">
    <property type="entry name" value="ABC transporter type 1, transmembrane domain"/>
    <property type="match status" value="2"/>
</dbReference>
<keyword evidence="6" id="KW-0067">ATP-binding</keyword>
<feature type="transmembrane region" description="Helical" evidence="11">
    <location>
        <begin position="1028"/>
        <end position="1045"/>
    </location>
</feature>
<dbReference type="FunFam" id="1.20.1560.10:FF:000066">
    <property type="entry name" value="ABC multidrug transporter (Eurofung)"/>
    <property type="match status" value="1"/>
</dbReference>
<keyword evidence="8 11" id="KW-0472">Membrane</keyword>
<dbReference type="PANTHER" id="PTHR24223:SF399">
    <property type="entry name" value="ABC TRANSPORTER ATNG"/>
    <property type="match status" value="1"/>
</dbReference>
<dbReference type="InterPro" id="IPR044746">
    <property type="entry name" value="ABCC_6TM_D1"/>
</dbReference>
<dbReference type="InterPro" id="IPR056227">
    <property type="entry name" value="TMD0_ABC"/>
</dbReference>
<keyword evidence="9" id="KW-0325">Glycoprotein</keyword>
<dbReference type="GeneID" id="54482717"/>
<evidence type="ECO:0000259" key="12">
    <source>
        <dbReference type="PROSITE" id="PS50893"/>
    </source>
</evidence>
<protein>
    <submittedName>
        <fullName evidence="14">Canalicular multispecific organic anion transporter 1</fullName>
    </submittedName>
</protein>
<keyword evidence="7 11" id="KW-1133">Transmembrane helix</keyword>
<dbReference type="InterPro" id="IPR003593">
    <property type="entry name" value="AAA+_ATPase"/>
</dbReference>
<dbReference type="InterPro" id="IPR027417">
    <property type="entry name" value="P-loop_NTPase"/>
</dbReference>
<dbReference type="SUPFAM" id="SSF52540">
    <property type="entry name" value="P-loop containing nucleoside triphosphate hydrolases"/>
    <property type="match status" value="2"/>
</dbReference>
<dbReference type="Gene3D" id="3.40.50.300">
    <property type="entry name" value="P-loop containing nucleotide triphosphate hydrolases"/>
    <property type="match status" value="2"/>
</dbReference>
<evidence type="ECO:0000256" key="1">
    <source>
        <dbReference type="ARBA" id="ARBA00004651"/>
    </source>
</evidence>
<feature type="transmembrane region" description="Helical" evidence="11">
    <location>
        <begin position="126"/>
        <end position="145"/>
    </location>
</feature>
<feature type="transmembrane region" description="Helical" evidence="11">
    <location>
        <begin position="886"/>
        <end position="904"/>
    </location>
</feature>
<feature type="transmembrane region" description="Helical" evidence="11">
    <location>
        <begin position="191"/>
        <end position="211"/>
    </location>
</feature>
<feature type="transmembrane region" description="Helical" evidence="11">
    <location>
        <begin position="924"/>
        <end position="943"/>
    </location>
</feature>
<dbReference type="FunFam" id="1.20.1560.10:FF:000055">
    <property type="entry name" value="ABC multidrug transporter (Eurofung)"/>
    <property type="match status" value="1"/>
</dbReference>
<organism evidence="14 15">
    <name type="scientific">Pseudovirgaria hyperparasitica</name>
    <dbReference type="NCBI Taxonomy" id="470096"/>
    <lineage>
        <taxon>Eukaryota</taxon>
        <taxon>Fungi</taxon>
        <taxon>Dikarya</taxon>
        <taxon>Ascomycota</taxon>
        <taxon>Pezizomycotina</taxon>
        <taxon>Dothideomycetes</taxon>
        <taxon>Dothideomycetes incertae sedis</taxon>
        <taxon>Acrospermales</taxon>
        <taxon>Acrospermaceae</taxon>
        <taxon>Pseudovirgaria</taxon>
    </lineage>
</organism>
<dbReference type="GO" id="GO:0016887">
    <property type="term" value="F:ATP hydrolysis activity"/>
    <property type="evidence" value="ECO:0007669"/>
    <property type="project" value="InterPro"/>
</dbReference>
<feature type="transmembrane region" description="Helical" evidence="11">
    <location>
        <begin position="400"/>
        <end position="421"/>
    </location>
</feature>
<name>A0A6A6WIK8_9PEZI</name>
<dbReference type="CDD" id="cd18580">
    <property type="entry name" value="ABC_6TM_ABCC_D2"/>
    <property type="match status" value="1"/>
</dbReference>
<dbReference type="PROSITE" id="PS50893">
    <property type="entry name" value="ABC_TRANSPORTER_2"/>
    <property type="match status" value="2"/>
</dbReference>
<dbReference type="CDD" id="cd18579">
    <property type="entry name" value="ABC_6TM_ABCC_D1"/>
    <property type="match status" value="1"/>
</dbReference>
<evidence type="ECO:0000256" key="11">
    <source>
        <dbReference type="SAM" id="Phobius"/>
    </source>
</evidence>
<dbReference type="InterPro" id="IPR044726">
    <property type="entry name" value="ABCC_6TM_D2"/>
</dbReference>
<proteinExistence type="predicted"/>
<keyword evidence="15" id="KW-1185">Reference proteome</keyword>
<evidence type="ECO:0000256" key="9">
    <source>
        <dbReference type="ARBA" id="ARBA00023180"/>
    </source>
</evidence>
<keyword evidence="4 11" id="KW-0812">Transmembrane</keyword>
<reference evidence="14" key="1">
    <citation type="journal article" date="2020" name="Stud. Mycol.">
        <title>101 Dothideomycetes genomes: a test case for predicting lifestyles and emergence of pathogens.</title>
        <authorList>
            <person name="Haridas S."/>
            <person name="Albert R."/>
            <person name="Binder M."/>
            <person name="Bloem J."/>
            <person name="Labutti K."/>
            <person name="Salamov A."/>
            <person name="Andreopoulos B."/>
            <person name="Baker S."/>
            <person name="Barry K."/>
            <person name="Bills G."/>
            <person name="Bluhm B."/>
            <person name="Cannon C."/>
            <person name="Castanera R."/>
            <person name="Culley D."/>
            <person name="Daum C."/>
            <person name="Ezra D."/>
            <person name="Gonzalez J."/>
            <person name="Henrissat B."/>
            <person name="Kuo A."/>
            <person name="Liang C."/>
            <person name="Lipzen A."/>
            <person name="Lutzoni F."/>
            <person name="Magnuson J."/>
            <person name="Mondo S."/>
            <person name="Nolan M."/>
            <person name="Ohm R."/>
            <person name="Pangilinan J."/>
            <person name="Park H.-J."/>
            <person name="Ramirez L."/>
            <person name="Alfaro M."/>
            <person name="Sun H."/>
            <person name="Tritt A."/>
            <person name="Yoshinaga Y."/>
            <person name="Zwiers L.-H."/>
            <person name="Turgeon B."/>
            <person name="Goodwin S."/>
            <person name="Spatafora J."/>
            <person name="Crous P."/>
            <person name="Grigoriev I."/>
        </authorList>
    </citation>
    <scope>NUCLEOTIDE SEQUENCE</scope>
    <source>
        <strain evidence="14">CBS 121739</strain>
    </source>
</reference>
<dbReference type="GO" id="GO:0005886">
    <property type="term" value="C:plasma membrane"/>
    <property type="evidence" value="ECO:0007669"/>
    <property type="project" value="UniProtKB-SubCell"/>
</dbReference>
<evidence type="ECO:0000256" key="6">
    <source>
        <dbReference type="ARBA" id="ARBA00022840"/>
    </source>
</evidence>
<dbReference type="PROSITE" id="PS50929">
    <property type="entry name" value="ABC_TM1F"/>
    <property type="match status" value="2"/>
</dbReference>
<dbReference type="Proteomes" id="UP000799437">
    <property type="component" value="Unassembled WGS sequence"/>
</dbReference>
<feature type="domain" description="ABC transporter" evidence="12">
    <location>
        <begin position="602"/>
        <end position="832"/>
    </location>
</feature>
<dbReference type="SUPFAM" id="SSF90123">
    <property type="entry name" value="ABC transporter transmembrane region"/>
    <property type="match status" value="2"/>
</dbReference>
<feature type="domain" description="ABC transporter" evidence="12">
    <location>
        <begin position="1202"/>
        <end position="1434"/>
    </location>
</feature>
<dbReference type="InterPro" id="IPR017871">
    <property type="entry name" value="ABC_transporter-like_CS"/>
</dbReference>
<keyword evidence="5" id="KW-0547">Nucleotide-binding</keyword>
<evidence type="ECO:0000259" key="13">
    <source>
        <dbReference type="PROSITE" id="PS50929"/>
    </source>
</evidence>
<feature type="transmembrane region" description="Helical" evidence="11">
    <location>
        <begin position="151"/>
        <end position="170"/>
    </location>
</feature>
<feature type="region of interest" description="Disordered" evidence="10">
    <location>
        <begin position="846"/>
        <end position="866"/>
    </location>
</feature>
<evidence type="ECO:0000313" key="15">
    <source>
        <dbReference type="Proteomes" id="UP000799437"/>
    </source>
</evidence>
<dbReference type="Pfam" id="PF00005">
    <property type="entry name" value="ABC_tran"/>
    <property type="match status" value="2"/>
</dbReference>
<feature type="transmembrane region" description="Helical" evidence="11">
    <location>
        <begin position="92"/>
        <end position="114"/>
    </location>
</feature>
<comment type="subcellular location">
    <subcellularLocation>
        <location evidence="1">Cell membrane</location>
        <topology evidence="1">Multi-pass membrane protein</topology>
    </subcellularLocation>
</comment>
<dbReference type="FunFam" id="3.40.50.300:FF:000838">
    <property type="entry name" value="ABC multidrug transporter (Eurofung)"/>
    <property type="match status" value="1"/>
</dbReference>
<evidence type="ECO:0000256" key="8">
    <source>
        <dbReference type="ARBA" id="ARBA00023136"/>
    </source>
</evidence>
<evidence type="ECO:0000256" key="7">
    <source>
        <dbReference type="ARBA" id="ARBA00022989"/>
    </source>
</evidence>
<feature type="domain" description="ABC transmembrane type-1" evidence="13">
    <location>
        <begin position="276"/>
        <end position="544"/>
    </location>
</feature>
<evidence type="ECO:0000256" key="4">
    <source>
        <dbReference type="ARBA" id="ARBA00022692"/>
    </source>
</evidence>
<dbReference type="EMBL" id="ML996566">
    <property type="protein sequence ID" value="KAF2761934.1"/>
    <property type="molecule type" value="Genomic_DNA"/>
</dbReference>
<feature type="transmembrane region" description="Helical" evidence="11">
    <location>
        <begin position="24"/>
        <end position="46"/>
    </location>
</feature>
<accession>A0A6A6WIK8</accession>
<evidence type="ECO:0000313" key="14">
    <source>
        <dbReference type="EMBL" id="KAF2761934.1"/>
    </source>
</evidence>
<dbReference type="PANTHER" id="PTHR24223">
    <property type="entry name" value="ATP-BINDING CASSETTE SUB-FAMILY C"/>
    <property type="match status" value="1"/>
</dbReference>
<keyword evidence="3" id="KW-1003">Cell membrane</keyword>
<feature type="transmembrane region" description="Helical" evidence="11">
    <location>
        <begin position="301"/>
        <end position="326"/>
    </location>
</feature>
<dbReference type="Pfam" id="PF00664">
    <property type="entry name" value="ABC_membrane"/>
    <property type="match status" value="1"/>
</dbReference>
<evidence type="ECO:0000256" key="3">
    <source>
        <dbReference type="ARBA" id="ARBA00022475"/>
    </source>
</evidence>
<dbReference type="SMART" id="SM00382">
    <property type="entry name" value="AAA"/>
    <property type="match status" value="2"/>
</dbReference>
<feature type="transmembrane region" description="Helical" evidence="11">
    <location>
        <begin position="1109"/>
        <end position="1132"/>
    </location>
</feature>
<dbReference type="PROSITE" id="PS00211">
    <property type="entry name" value="ABC_TRANSPORTER_1"/>
    <property type="match status" value="2"/>
</dbReference>
<dbReference type="GO" id="GO:0005524">
    <property type="term" value="F:ATP binding"/>
    <property type="evidence" value="ECO:0007669"/>
    <property type="project" value="UniProtKB-KW"/>
</dbReference>
<dbReference type="InterPro" id="IPR011527">
    <property type="entry name" value="ABC1_TM_dom"/>
</dbReference>
<dbReference type="OrthoDB" id="6500128at2759"/>
<feature type="transmembrane region" description="Helical" evidence="11">
    <location>
        <begin position="268"/>
        <end position="289"/>
    </location>
</feature>
<evidence type="ECO:0000256" key="5">
    <source>
        <dbReference type="ARBA" id="ARBA00022741"/>
    </source>
</evidence>
<dbReference type="InterPro" id="IPR036640">
    <property type="entry name" value="ABC1_TM_sf"/>
</dbReference>
<evidence type="ECO:0000256" key="2">
    <source>
        <dbReference type="ARBA" id="ARBA00022448"/>
    </source>
</evidence>
<dbReference type="RefSeq" id="XP_033604385.1">
    <property type="nucleotide sequence ID" value="XM_033741663.1"/>
</dbReference>
<dbReference type="InterPro" id="IPR003439">
    <property type="entry name" value="ABC_transporter-like_ATP-bd"/>
</dbReference>